<evidence type="ECO:0000313" key="1">
    <source>
        <dbReference type="EMBL" id="CRK13917.1"/>
    </source>
</evidence>
<organism evidence="1 2">
    <name type="scientific">Verticillium longisporum</name>
    <name type="common">Verticillium dahliae var. longisporum</name>
    <dbReference type="NCBI Taxonomy" id="100787"/>
    <lineage>
        <taxon>Eukaryota</taxon>
        <taxon>Fungi</taxon>
        <taxon>Dikarya</taxon>
        <taxon>Ascomycota</taxon>
        <taxon>Pezizomycotina</taxon>
        <taxon>Sordariomycetes</taxon>
        <taxon>Hypocreomycetidae</taxon>
        <taxon>Glomerellales</taxon>
        <taxon>Plectosphaerellaceae</taxon>
        <taxon>Verticillium</taxon>
    </lineage>
</organism>
<dbReference type="Proteomes" id="UP000044602">
    <property type="component" value="Unassembled WGS sequence"/>
</dbReference>
<dbReference type="SUPFAM" id="SSF48371">
    <property type="entry name" value="ARM repeat"/>
    <property type="match status" value="1"/>
</dbReference>
<evidence type="ECO:0000313" key="2">
    <source>
        <dbReference type="Proteomes" id="UP000044602"/>
    </source>
</evidence>
<sequence length="994" mass="106596">MADSPYSQAQAHEIVFDSKLSPRSPNNSSSLFTFTRTHTRLRVTVGENLILQAPNMDNPLQNVIPQAVDELVTPGDHQQHTTAVANLLTASEIDSLLQNWTHDNTGQLVRNQAGGDAALLPDPDRLQRTRALADVLHTVQQLWYAGSEEIDAVAQILANGSRTASWRLPLGDSAVFDFFLGILAVDTIRQSLKLQILRLAGNCCADADENRARVVSSNHMPALLAQLEDDSLLPFAIQVIHNVMMDYESTQLAASNAGLSAKLVDLLASPRFAHCQHLLGMVGTIFEMLVGHQSEATVANPQTPLILLNLALSPAVVDDAADVIQLTLVALSYLSFENLQTVFVSSYGMPSLLGAYYHISAKLDPTAVAEEDLEAQLKQLRNTFMQLLADLCYLPTFNQVYELNSPVFQTFQSWLSSPGNPSLQAAACLCLGNVARSDEASLALVSNHQLHTPVIAITAAQVSLATAQPAQGPFDAVLLHSALSLLKNLAIPASSRPLLGDLLVPDLLPTIWSLDPNTSMQTPQLHFAAVSLTRLLLTSTPQNVRRLCAPLSPDPLSPLSSQTLLHRLLDVFARADPTQAAHTRTEAARAALAVVRVLHTTPVPPLLPDWDPRDDGYVFRRAGAPVVPPPSSSSPTGEDVARPQREVFYRRHGALGKALAHLVVQPKFGVLRSGAWFVFALMARSEDGAGVVSKVLAVPGAWEALVESITGRRVGEDRSAETAEERGEVTISTDAASVVDGLQPQQVDPQQAEGMARPKFGVLRSEAWFVFALMARSEDGAGVVSKVLAVPGAWEALVESITGRRVGEDRSAETAEERGEVTISTDAASVVDGLQPQQVDPQQAEGMARVDRENGLVLVSELVKHAGGDFPAARRAALGEMLKEGGELALVESITGRREGEERSAETAGNGGEVTISTDAASVVDGLQPQQVDPQQAEGMARVDRENGLVLVSELVKHAEEDFPAARRAALGEMLKEGGELVAEGRKDDGAKEA</sequence>
<accession>A0A0G4KVY6</accession>
<gene>
    <name evidence="1" type="ORF">BN1708_010970</name>
</gene>
<dbReference type="InterPro" id="IPR016024">
    <property type="entry name" value="ARM-type_fold"/>
</dbReference>
<keyword evidence="2" id="KW-1185">Reference proteome</keyword>
<dbReference type="GO" id="GO:0005085">
    <property type="term" value="F:guanyl-nucleotide exchange factor activity"/>
    <property type="evidence" value="ECO:0007669"/>
    <property type="project" value="InterPro"/>
</dbReference>
<name>A0A0G4KVY6_VERLO</name>
<protein>
    <submittedName>
        <fullName evidence="1">Uncharacterized protein</fullName>
    </submittedName>
</protein>
<dbReference type="InterPro" id="IPR040144">
    <property type="entry name" value="RAP1GDS1"/>
</dbReference>
<dbReference type="PANTHER" id="PTHR10957">
    <property type="entry name" value="RAP1 GTPASE-GDP DISSOCIATION STIMULATOR 1"/>
    <property type="match status" value="1"/>
</dbReference>
<dbReference type="Gene3D" id="1.25.10.10">
    <property type="entry name" value="Leucine-rich Repeat Variant"/>
    <property type="match status" value="2"/>
</dbReference>
<dbReference type="AlphaFoldDB" id="A0A0G4KVY6"/>
<dbReference type="EMBL" id="CVQH01005113">
    <property type="protein sequence ID" value="CRK13917.1"/>
    <property type="molecule type" value="Genomic_DNA"/>
</dbReference>
<dbReference type="STRING" id="100787.A0A0G4KVY6"/>
<proteinExistence type="predicted"/>
<dbReference type="InterPro" id="IPR011989">
    <property type="entry name" value="ARM-like"/>
</dbReference>
<reference evidence="1 2" key="1">
    <citation type="submission" date="2015-05" db="EMBL/GenBank/DDBJ databases">
        <authorList>
            <person name="Wang D.B."/>
            <person name="Wang M."/>
        </authorList>
    </citation>
    <scope>NUCLEOTIDE SEQUENCE [LARGE SCALE GENOMIC DNA]</scope>
    <source>
        <strain evidence="1">VL1</strain>
    </source>
</reference>